<proteinExistence type="predicted"/>
<feature type="domain" description="AbiJ-NTD3" evidence="1">
    <location>
        <begin position="107"/>
        <end position="265"/>
    </location>
</feature>
<evidence type="ECO:0000313" key="2">
    <source>
        <dbReference type="EMBL" id="KAA2234903.1"/>
    </source>
</evidence>
<dbReference type="Proteomes" id="UP000323142">
    <property type="component" value="Unassembled WGS sequence"/>
</dbReference>
<dbReference type="EMBL" id="VUOA01000040">
    <property type="protein sequence ID" value="KAA2234903.1"/>
    <property type="molecule type" value="Genomic_DNA"/>
</dbReference>
<organism evidence="2 3">
    <name type="scientific">Salinarimonas soli</name>
    <dbReference type="NCBI Taxonomy" id="1638099"/>
    <lineage>
        <taxon>Bacteria</taxon>
        <taxon>Pseudomonadati</taxon>
        <taxon>Pseudomonadota</taxon>
        <taxon>Alphaproteobacteria</taxon>
        <taxon>Hyphomicrobiales</taxon>
        <taxon>Salinarimonadaceae</taxon>
        <taxon>Salinarimonas</taxon>
    </lineage>
</organism>
<dbReference type="Pfam" id="PF18860">
    <property type="entry name" value="AbiJ_NTD3"/>
    <property type="match status" value="1"/>
</dbReference>
<dbReference type="OrthoDB" id="7021751at2"/>
<evidence type="ECO:0000259" key="1">
    <source>
        <dbReference type="Pfam" id="PF18860"/>
    </source>
</evidence>
<reference evidence="2 3" key="1">
    <citation type="submission" date="2019-09" db="EMBL/GenBank/DDBJ databases">
        <title>Salinarimonas rosea gen. nov., sp. nov., a new member of the a-2 subgroup of the Proteobacteria.</title>
        <authorList>
            <person name="Liu J."/>
        </authorList>
    </citation>
    <scope>NUCLEOTIDE SEQUENCE [LARGE SCALE GENOMIC DNA]</scope>
    <source>
        <strain evidence="2 3">BN140002</strain>
    </source>
</reference>
<comment type="caution">
    <text evidence="2">The sequence shown here is derived from an EMBL/GenBank/DDBJ whole genome shotgun (WGS) entry which is preliminary data.</text>
</comment>
<keyword evidence="3" id="KW-1185">Reference proteome</keyword>
<reference evidence="2 3" key="2">
    <citation type="submission" date="2019-09" db="EMBL/GenBank/DDBJ databases">
        <authorList>
            <person name="Jin C."/>
        </authorList>
    </citation>
    <scope>NUCLEOTIDE SEQUENCE [LARGE SCALE GENOMIC DNA]</scope>
    <source>
        <strain evidence="2 3">BN140002</strain>
    </source>
</reference>
<evidence type="ECO:0000313" key="3">
    <source>
        <dbReference type="Proteomes" id="UP000323142"/>
    </source>
</evidence>
<gene>
    <name evidence="2" type="ORF">F0L46_21390</name>
</gene>
<name>A0A5B2V5U7_9HYPH</name>
<dbReference type="AlphaFoldDB" id="A0A5B2V5U7"/>
<accession>A0A5B2V5U7</accession>
<sequence>MKPFEVFDAFVNSHASSISPEQAVQMSKDFLARPEEELSEFVAKGGGFSSVDRHVSWDKNAVKLFRHLLRGLPEREALKFCAFLADRRQDYALQENVSLLLHAEEPEITKVTRRDVAGLFEGQRVDEEFGEILGRIFVLPKTGSTSDGRASLAAVVDLLAGSDGLPSRTLFEKVGAFRCSTERFRRLVVELLAPIHRSEAENNLLAQRVGDALRLDGHELVPARFQSGRTVYEVRLAETGGFSTARSLIFAATGTKPSIGISDVLDGDLAVLGDDGRCLVYDRPLRDSLSWLELLDWWRDASRKLEADPSEQGLVDRLTASLDSPPEQLFFRTYLEIYGARLADRLPALIPQVYLHYDPLMARELPGGKSRMRQRMDYLMLLPGRQRVVVEIDGKQHYAKGDVADTRKYAEMVAADRALRLKGYEVYRFGGAEFYDAGKGEPAANAKRILTEFFDALFEVHHIT</sequence>
<protein>
    <recommendedName>
        <fullName evidence="1">AbiJ-NTD3 domain-containing protein</fullName>
    </recommendedName>
</protein>
<dbReference type="RefSeq" id="WP_149821396.1">
    <property type="nucleotide sequence ID" value="NZ_VUOA01000040.1"/>
</dbReference>
<dbReference type="InterPro" id="IPR041427">
    <property type="entry name" value="AbiJ-NTD3"/>
</dbReference>